<keyword evidence="10" id="KW-0966">Cell projection</keyword>
<evidence type="ECO:0000256" key="11">
    <source>
        <dbReference type="PROSITE-ProRule" id="PRU00221"/>
    </source>
</evidence>
<dbReference type="InterPro" id="IPR050687">
    <property type="entry name" value="Dynein_IC"/>
</dbReference>
<protein>
    <submittedName>
        <fullName evidence="13">Dynein intermediate chain 1, axonemal</fullName>
    </submittedName>
</protein>
<keyword evidence="12" id="KW-0175">Coiled coil</keyword>
<keyword evidence="7" id="KW-0243">Dynein</keyword>
<keyword evidence="4 11" id="KW-0853">WD repeat</keyword>
<dbReference type="SMART" id="SM00320">
    <property type="entry name" value="WD40"/>
    <property type="match status" value="6"/>
</dbReference>
<evidence type="ECO:0000256" key="6">
    <source>
        <dbReference type="ARBA" id="ARBA00022737"/>
    </source>
</evidence>
<reference evidence="13 14" key="1">
    <citation type="submission" date="2019-05" db="EMBL/GenBank/DDBJ databases">
        <title>Another draft genome of Portunus trituberculatus and its Hox gene families provides insights of decapod evolution.</title>
        <authorList>
            <person name="Jeong J.-H."/>
            <person name="Song I."/>
            <person name="Kim S."/>
            <person name="Choi T."/>
            <person name="Kim D."/>
            <person name="Ryu S."/>
            <person name="Kim W."/>
        </authorList>
    </citation>
    <scope>NUCLEOTIDE SEQUENCE [LARGE SCALE GENOMIC DNA]</scope>
    <source>
        <tissue evidence="13">Muscle</tissue>
    </source>
</reference>
<keyword evidence="14" id="KW-1185">Reference proteome</keyword>
<evidence type="ECO:0000256" key="3">
    <source>
        <dbReference type="ARBA" id="ARBA00022490"/>
    </source>
</evidence>
<evidence type="ECO:0000256" key="2">
    <source>
        <dbReference type="ARBA" id="ARBA00011059"/>
    </source>
</evidence>
<evidence type="ECO:0000256" key="9">
    <source>
        <dbReference type="ARBA" id="ARBA00023212"/>
    </source>
</evidence>
<comment type="subcellular location">
    <subcellularLocation>
        <location evidence="1">Cytoplasm</location>
        <location evidence="1">Cytoskeleton</location>
        <location evidence="1">Cilium axoneme</location>
    </subcellularLocation>
</comment>
<dbReference type="Proteomes" id="UP000324222">
    <property type="component" value="Unassembled WGS sequence"/>
</dbReference>
<dbReference type="GO" id="GO:0005874">
    <property type="term" value="C:microtubule"/>
    <property type="evidence" value="ECO:0007669"/>
    <property type="project" value="UniProtKB-KW"/>
</dbReference>
<dbReference type="InterPro" id="IPR001680">
    <property type="entry name" value="WD40_rpt"/>
</dbReference>
<evidence type="ECO:0000256" key="7">
    <source>
        <dbReference type="ARBA" id="ARBA00023017"/>
    </source>
</evidence>
<dbReference type="PANTHER" id="PTHR12442:SF11">
    <property type="entry name" value="DYNEIN AXONEMAL INTERMEDIATE CHAIN 1"/>
    <property type="match status" value="1"/>
</dbReference>
<sequence length="512" mass="56596">MQTEPPPPYRFSVNVGEGDIYAAYESDQLALQRLEQEQEEKRKDKDAKKVVRTLPIRVVDPLVVLGIERPDGKKGSKGGDSGMSLYQADLGELRRVACVVERMVTQNIYDDIAQDFKYWEDGSDEYHPLQGSLLPLWKFRPEICRNFIVSDLCCSPVFPDLFAAAYTAGDSREENAGLLCVFTLKNPASPERVYHTPCGVTSLHFHPQVGRLLAAGWSDGRVVLYDVSSTTPCALSCTTTSGKHLLPVTQVQWLETTLGEDVTFFSVSQDGRLTQWYLRDSCRLVHADVFEPHVPHTLGFEGVITCLAVRPDGEGIVLLGLESGAVFQCSIVCASHSLYHYPAHTSMVRGLAWNAHHPNVFLSCSLDWSIKVWLQLSTVPLVVLDVGGAVAGLAWSPYNSSVLVAITDECRAYVFDLSVRVCTPLCVQSMAQRRPLTASCVTFSPFYPVIFIGGEKGHLASFKLSPNLRRVQREVRDGEPQDKKEVELSKIERVIATNSSASLALDSSSPIK</sequence>
<dbReference type="InterPro" id="IPR015943">
    <property type="entry name" value="WD40/YVTN_repeat-like_dom_sf"/>
</dbReference>
<keyword evidence="5" id="KW-0493">Microtubule</keyword>
<evidence type="ECO:0000256" key="10">
    <source>
        <dbReference type="ARBA" id="ARBA00023273"/>
    </source>
</evidence>
<feature type="coiled-coil region" evidence="12">
    <location>
        <begin position="24"/>
        <end position="51"/>
    </location>
</feature>
<keyword evidence="6" id="KW-0677">Repeat</keyword>
<comment type="caution">
    <text evidence="13">The sequence shown here is derived from an EMBL/GenBank/DDBJ whole genome shotgun (WGS) entry which is preliminary data.</text>
</comment>
<dbReference type="AlphaFoldDB" id="A0A5B7F752"/>
<evidence type="ECO:0000313" key="13">
    <source>
        <dbReference type="EMBL" id="MPC41367.1"/>
    </source>
</evidence>
<dbReference type="GO" id="GO:0045503">
    <property type="term" value="F:dynein light chain binding"/>
    <property type="evidence" value="ECO:0007669"/>
    <property type="project" value="TreeGrafter"/>
</dbReference>
<keyword evidence="3" id="KW-0963">Cytoplasm</keyword>
<evidence type="ECO:0000256" key="8">
    <source>
        <dbReference type="ARBA" id="ARBA00023175"/>
    </source>
</evidence>
<dbReference type="EMBL" id="VSRR010005027">
    <property type="protein sequence ID" value="MPC41367.1"/>
    <property type="molecule type" value="Genomic_DNA"/>
</dbReference>
<dbReference type="GO" id="GO:0003341">
    <property type="term" value="P:cilium movement"/>
    <property type="evidence" value="ECO:0007669"/>
    <property type="project" value="TreeGrafter"/>
</dbReference>
<dbReference type="Gene3D" id="2.130.10.10">
    <property type="entry name" value="YVTN repeat-like/Quinoprotein amine dehydrogenase"/>
    <property type="match status" value="2"/>
</dbReference>
<dbReference type="OrthoDB" id="6372332at2759"/>
<dbReference type="GO" id="GO:0036158">
    <property type="term" value="P:outer dynein arm assembly"/>
    <property type="evidence" value="ECO:0007669"/>
    <property type="project" value="TreeGrafter"/>
</dbReference>
<name>A0A5B7F752_PORTR</name>
<comment type="similarity">
    <text evidence="2">Belongs to the dynein intermediate chain family.</text>
</comment>
<proteinExistence type="inferred from homology"/>
<gene>
    <name evidence="13" type="primary">Dnai1</name>
    <name evidence="13" type="ORF">E2C01_034956</name>
</gene>
<accession>A0A5B7F752</accession>
<dbReference type="Pfam" id="PF00400">
    <property type="entry name" value="WD40"/>
    <property type="match status" value="2"/>
</dbReference>
<dbReference type="PANTHER" id="PTHR12442">
    <property type="entry name" value="DYNEIN INTERMEDIATE CHAIN"/>
    <property type="match status" value="1"/>
</dbReference>
<dbReference type="SUPFAM" id="SSF50978">
    <property type="entry name" value="WD40 repeat-like"/>
    <property type="match status" value="1"/>
</dbReference>
<dbReference type="PROSITE" id="PS50082">
    <property type="entry name" value="WD_REPEATS_2"/>
    <property type="match status" value="1"/>
</dbReference>
<organism evidence="13 14">
    <name type="scientific">Portunus trituberculatus</name>
    <name type="common">Swimming crab</name>
    <name type="synonym">Neptunus trituberculatus</name>
    <dbReference type="NCBI Taxonomy" id="210409"/>
    <lineage>
        <taxon>Eukaryota</taxon>
        <taxon>Metazoa</taxon>
        <taxon>Ecdysozoa</taxon>
        <taxon>Arthropoda</taxon>
        <taxon>Crustacea</taxon>
        <taxon>Multicrustacea</taxon>
        <taxon>Malacostraca</taxon>
        <taxon>Eumalacostraca</taxon>
        <taxon>Eucarida</taxon>
        <taxon>Decapoda</taxon>
        <taxon>Pleocyemata</taxon>
        <taxon>Brachyura</taxon>
        <taxon>Eubrachyura</taxon>
        <taxon>Portunoidea</taxon>
        <taxon>Portunidae</taxon>
        <taxon>Portuninae</taxon>
        <taxon>Portunus</taxon>
    </lineage>
</organism>
<evidence type="ECO:0000256" key="5">
    <source>
        <dbReference type="ARBA" id="ARBA00022701"/>
    </source>
</evidence>
<evidence type="ECO:0000256" key="4">
    <source>
        <dbReference type="ARBA" id="ARBA00022574"/>
    </source>
</evidence>
<evidence type="ECO:0000256" key="12">
    <source>
        <dbReference type="SAM" id="Coils"/>
    </source>
</evidence>
<dbReference type="GO" id="GO:0045504">
    <property type="term" value="F:dynein heavy chain binding"/>
    <property type="evidence" value="ECO:0007669"/>
    <property type="project" value="TreeGrafter"/>
</dbReference>
<keyword evidence="8" id="KW-0505">Motor protein</keyword>
<evidence type="ECO:0000256" key="1">
    <source>
        <dbReference type="ARBA" id="ARBA00004430"/>
    </source>
</evidence>
<feature type="repeat" description="WD" evidence="11">
    <location>
        <begin position="341"/>
        <end position="373"/>
    </location>
</feature>
<keyword evidence="9" id="KW-0206">Cytoskeleton</keyword>
<evidence type="ECO:0000313" key="14">
    <source>
        <dbReference type="Proteomes" id="UP000324222"/>
    </source>
</evidence>
<dbReference type="GO" id="GO:0036157">
    <property type="term" value="C:outer dynein arm"/>
    <property type="evidence" value="ECO:0007669"/>
    <property type="project" value="TreeGrafter"/>
</dbReference>
<dbReference type="InterPro" id="IPR036322">
    <property type="entry name" value="WD40_repeat_dom_sf"/>
</dbReference>